<dbReference type="PANTHER" id="PTHR33745:SF3">
    <property type="entry name" value="RSBT CO-ANTAGONIST PROTEIN RSBRC"/>
    <property type="match status" value="1"/>
</dbReference>
<gene>
    <name evidence="3" type="primary">rsbRA</name>
    <name evidence="3" type="ORF">ADA01nite_04440</name>
</gene>
<evidence type="ECO:0000256" key="1">
    <source>
        <dbReference type="ARBA" id="ARBA00022553"/>
    </source>
</evidence>
<feature type="domain" description="STAS" evidence="2">
    <location>
        <begin position="156"/>
        <end position="267"/>
    </location>
</feature>
<evidence type="ECO:0000259" key="2">
    <source>
        <dbReference type="PROSITE" id="PS50801"/>
    </source>
</evidence>
<name>A0A511V268_9BACL</name>
<protein>
    <submittedName>
        <fullName evidence="3">RsbT co-antagonist protein RsbRA</fullName>
    </submittedName>
</protein>
<dbReference type="Gene3D" id="3.30.750.24">
    <property type="entry name" value="STAS domain"/>
    <property type="match status" value="1"/>
</dbReference>
<dbReference type="PROSITE" id="PS50801">
    <property type="entry name" value="STAS"/>
    <property type="match status" value="1"/>
</dbReference>
<dbReference type="EMBL" id="BJXX01000019">
    <property type="protein sequence ID" value="GEN32984.1"/>
    <property type="molecule type" value="Genomic_DNA"/>
</dbReference>
<dbReference type="Proteomes" id="UP000321157">
    <property type="component" value="Unassembled WGS sequence"/>
</dbReference>
<evidence type="ECO:0000313" key="3">
    <source>
        <dbReference type="EMBL" id="GEN32984.1"/>
    </source>
</evidence>
<dbReference type="GO" id="GO:0019825">
    <property type="term" value="F:oxygen binding"/>
    <property type="evidence" value="ECO:0007669"/>
    <property type="project" value="InterPro"/>
</dbReference>
<keyword evidence="1" id="KW-0597">Phosphoprotein</keyword>
<proteinExistence type="predicted"/>
<dbReference type="InterPro" id="IPR002645">
    <property type="entry name" value="STAS_dom"/>
</dbReference>
<dbReference type="Pfam" id="PF01740">
    <property type="entry name" value="STAS"/>
    <property type="match status" value="1"/>
</dbReference>
<organism evidence="3 4">
    <name type="scientific">Aneurinibacillus danicus</name>
    <dbReference type="NCBI Taxonomy" id="267746"/>
    <lineage>
        <taxon>Bacteria</taxon>
        <taxon>Bacillati</taxon>
        <taxon>Bacillota</taxon>
        <taxon>Bacilli</taxon>
        <taxon>Bacillales</taxon>
        <taxon>Paenibacillaceae</taxon>
        <taxon>Aneurinibacillus group</taxon>
        <taxon>Aneurinibacillus</taxon>
    </lineage>
</organism>
<comment type="caution">
    <text evidence="3">The sequence shown here is derived from an EMBL/GenBank/DDBJ whole genome shotgun (WGS) entry which is preliminary data.</text>
</comment>
<dbReference type="AlphaFoldDB" id="A0A511V268"/>
<dbReference type="Gene3D" id="1.10.490.10">
    <property type="entry name" value="Globins"/>
    <property type="match status" value="1"/>
</dbReference>
<dbReference type="RefSeq" id="WP_170230097.1">
    <property type="nucleotide sequence ID" value="NZ_BJXX01000019.1"/>
</dbReference>
<accession>A0A511V268</accession>
<dbReference type="GO" id="GO:0020037">
    <property type="term" value="F:heme binding"/>
    <property type="evidence" value="ECO:0007669"/>
    <property type="project" value="InterPro"/>
</dbReference>
<evidence type="ECO:0000313" key="4">
    <source>
        <dbReference type="Proteomes" id="UP000321157"/>
    </source>
</evidence>
<dbReference type="InterPro" id="IPR036513">
    <property type="entry name" value="STAS_dom_sf"/>
</dbReference>
<dbReference type="InterPro" id="IPR051932">
    <property type="entry name" value="Bact_StressResp_Reg"/>
</dbReference>
<keyword evidence="4" id="KW-1185">Reference proteome</keyword>
<reference evidence="3 4" key="1">
    <citation type="submission" date="2019-07" db="EMBL/GenBank/DDBJ databases">
        <title>Whole genome shotgun sequence of Aneurinibacillus danicus NBRC 102444.</title>
        <authorList>
            <person name="Hosoyama A."/>
            <person name="Uohara A."/>
            <person name="Ohji S."/>
            <person name="Ichikawa N."/>
        </authorList>
    </citation>
    <scope>NUCLEOTIDE SEQUENCE [LARGE SCALE GENOMIC DNA]</scope>
    <source>
        <strain evidence="3 4">NBRC 102444</strain>
    </source>
</reference>
<dbReference type="PANTHER" id="PTHR33745">
    <property type="entry name" value="RSBT ANTAGONIST PROTEIN RSBS-RELATED"/>
    <property type="match status" value="1"/>
</dbReference>
<dbReference type="InterPro" id="IPR012292">
    <property type="entry name" value="Globin/Proto"/>
</dbReference>
<dbReference type="SUPFAM" id="SSF52091">
    <property type="entry name" value="SpoIIaa-like"/>
    <property type="match status" value="1"/>
</dbReference>
<sequence>MFKKTSQQFIQENTDEIEKLWRERRSAVPSSHSQTIETFINHMTQDGFLLHLSNFFSDKEKEREKAINNIEQSCYRYVPPCMEADIPVSEVIQPFYLIRDILLETEEVKQHPAFILPLIKEMDRFFLHLITFIHDIYSISWKNKLLAQRSAIMELSAPLIPLLENITVMPIVGAIDTDRAELITQNLLYGAIKNESKVVLIDITGVAEVNTMVARHIVKAAEAIHLIGAECIVVGIRPEIAQTMISLGIDMDMLTTLSSMSQGLRVALARTGKEIKEIN</sequence>
<dbReference type="CDD" id="cd07041">
    <property type="entry name" value="STAS_RsbR_RsbS_like"/>
    <property type="match status" value="1"/>
</dbReference>